<feature type="non-terminal residue" evidence="1">
    <location>
        <position position="233"/>
    </location>
</feature>
<sequence>MPRSVPEIRRMCGGISAIGAHLPWAQAALRPFNQAISDCSAEDAAGDSGGGTRRKVRLSKAQIQALEPHWRTLKEALMDVRHLHVPAPGAPLTLRVDAASSGIGAVLLAQRSKDVEDVAPVAFYCQTNIRPRKLRKARARQRQVAHVVGAMTLMHGALSDVHDDESDDAGSDAGVDDEVHEGGAASGASEEQEDPWRDYVDERDRLALQGLPAAAEYGDCQQEDDTLLEWRRL</sequence>
<reference evidence="1" key="1">
    <citation type="submission" date="2022-07" db="EMBL/GenBank/DDBJ databases">
        <title>Phylogenomic reconstructions and comparative analyses of Kickxellomycotina fungi.</title>
        <authorList>
            <person name="Reynolds N.K."/>
            <person name="Stajich J.E."/>
            <person name="Barry K."/>
            <person name="Grigoriev I.V."/>
            <person name="Crous P."/>
            <person name="Smith M.E."/>
        </authorList>
    </citation>
    <scope>NUCLEOTIDE SEQUENCE</scope>
    <source>
        <strain evidence="1">CBS 109366</strain>
    </source>
</reference>
<organism evidence="1 2">
    <name type="scientific">Coemansia nantahalensis</name>
    <dbReference type="NCBI Taxonomy" id="2789366"/>
    <lineage>
        <taxon>Eukaryota</taxon>
        <taxon>Fungi</taxon>
        <taxon>Fungi incertae sedis</taxon>
        <taxon>Zoopagomycota</taxon>
        <taxon>Kickxellomycotina</taxon>
        <taxon>Kickxellomycetes</taxon>
        <taxon>Kickxellales</taxon>
        <taxon>Kickxellaceae</taxon>
        <taxon>Coemansia</taxon>
    </lineage>
</organism>
<accession>A0ACC1JJ59</accession>
<evidence type="ECO:0000313" key="1">
    <source>
        <dbReference type="EMBL" id="KAJ2758913.1"/>
    </source>
</evidence>
<comment type="caution">
    <text evidence="1">The sequence shown here is derived from an EMBL/GenBank/DDBJ whole genome shotgun (WGS) entry which is preliminary data.</text>
</comment>
<keyword evidence="2" id="KW-1185">Reference proteome</keyword>
<protein>
    <submittedName>
        <fullName evidence="1">Uncharacterized protein</fullName>
    </submittedName>
</protein>
<evidence type="ECO:0000313" key="2">
    <source>
        <dbReference type="Proteomes" id="UP001140234"/>
    </source>
</evidence>
<gene>
    <name evidence="1" type="ORF">IWQ57_006694</name>
</gene>
<proteinExistence type="predicted"/>
<name>A0ACC1JJ59_9FUNG</name>
<dbReference type="Proteomes" id="UP001140234">
    <property type="component" value="Unassembled WGS sequence"/>
</dbReference>
<dbReference type="EMBL" id="JANBUJ010003966">
    <property type="protein sequence ID" value="KAJ2758913.1"/>
    <property type="molecule type" value="Genomic_DNA"/>
</dbReference>